<dbReference type="InterPro" id="IPR000601">
    <property type="entry name" value="PKD_dom"/>
</dbReference>
<reference evidence="3 4" key="1">
    <citation type="submission" date="2018-03" db="EMBL/GenBank/DDBJ databases">
        <title>Comparative analysis of microorganisms from saline springs in Andes Mountain Range, Colombia.</title>
        <authorList>
            <person name="Rubin E."/>
        </authorList>
    </citation>
    <scope>NUCLEOTIDE SEQUENCE [LARGE SCALE GENOMIC DNA]</scope>
    <source>
        <strain evidence="3 4">CG 23</strain>
    </source>
</reference>
<dbReference type="PROSITE" id="PS50093">
    <property type="entry name" value="PKD"/>
    <property type="match status" value="1"/>
</dbReference>
<dbReference type="EMBL" id="PVTX01000004">
    <property type="protein sequence ID" value="PRZ07804.1"/>
    <property type="molecule type" value="Genomic_DNA"/>
</dbReference>
<accession>A0ABX5EIK7</accession>
<feature type="signal peptide" evidence="1">
    <location>
        <begin position="1"/>
        <end position="21"/>
    </location>
</feature>
<dbReference type="Proteomes" id="UP000239895">
    <property type="component" value="Unassembled WGS sequence"/>
</dbReference>
<dbReference type="SUPFAM" id="SSF49299">
    <property type="entry name" value="PKD domain"/>
    <property type="match status" value="1"/>
</dbReference>
<dbReference type="InterPro" id="IPR035986">
    <property type="entry name" value="PKD_dom_sf"/>
</dbReference>
<evidence type="ECO:0000256" key="1">
    <source>
        <dbReference type="SAM" id="SignalP"/>
    </source>
</evidence>
<proteinExistence type="predicted"/>
<feature type="chain" id="PRO_5045265110" evidence="1">
    <location>
        <begin position="22"/>
        <end position="298"/>
    </location>
</feature>
<name>A0ABX5EIK7_9MICO</name>
<dbReference type="Gene3D" id="2.60.40.10">
    <property type="entry name" value="Immunoglobulins"/>
    <property type="match status" value="1"/>
</dbReference>
<comment type="caution">
    <text evidence="3">The sequence shown here is derived from an EMBL/GenBank/DDBJ whole genome shotgun (WGS) entry which is preliminary data.</text>
</comment>
<dbReference type="InterPro" id="IPR013783">
    <property type="entry name" value="Ig-like_fold"/>
</dbReference>
<organism evidence="3 4">
    <name type="scientific">Isoptericola halotolerans</name>
    <dbReference type="NCBI Taxonomy" id="300560"/>
    <lineage>
        <taxon>Bacteria</taxon>
        <taxon>Bacillati</taxon>
        <taxon>Actinomycetota</taxon>
        <taxon>Actinomycetes</taxon>
        <taxon>Micrococcales</taxon>
        <taxon>Promicromonosporaceae</taxon>
        <taxon>Isoptericola</taxon>
    </lineage>
</organism>
<dbReference type="Pfam" id="PF00801">
    <property type="entry name" value="PKD"/>
    <property type="match status" value="1"/>
</dbReference>
<keyword evidence="4" id="KW-1185">Reference proteome</keyword>
<evidence type="ECO:0000259" key="2">
    <source>
        <dbReference type="PROSITE" id="PS50093"/>
    </source>
</evidence>
<evidence type="ECO:0000313" key="4">
    <source>
        <dbReference type="Proteomes" id="UP000239895"/>
    </source>
</evidence>
<sequence>MLSHSVAMAATVALIASPLVATGPNLVSTVVQEAADANPYDGRVADSQDPSVTVGSTLEEQQAAIDGSGGDGADSDTVYFRATVHQCWLRDLDYTVLADVCAEGTEIAYDGLECDEDSYELAGLWAVTNQPGGAQTPPQLIDEGACVTPADLLAAATREFKTMPIDPAEVTLQVERDWAIVNFGVHPRTDDTPQVMATNLLGVPVEIRAVPAEYTWDAGDGTDPVVTDHPGGQWDTDTAIHLPYPAPGTYTVSLTTTWHGQFRITGTPTWTDVPGEATTTDTTYPIEVHDAEVRLVQP</sequence>
<keyword evidence="1" id="KW-0732">Signal</keyword>
<protein>
    <submittedName>
        <fullName evidence="3">PKD domain-containing protein</fullName>
    </submittedName>
</protein>
<gene>
    <name evidence="3" type="ORF">BCL65_104247</name>
</gene>
<evidence type="ECO:0000313" key="3">
    <source>
        <dbReference type="EMBL" id="PRZ07804.1"/>
    </source>
</evidence>
<feature type="domain" description="PKD" evidence="2">
    <location>
        <begin position="211"/>
        <end position="257"/>
    </location>
</feature>